<dbReference type="Gene3D" id="2.60.120.200">
    <property type="match status" value="1"/>
</dbReference>
<dbReference type="PANTHER" id="PTHR10963">
    <property type="entry name" value="GLYCOSYL HYDROLASE-RELATED"/>
    <property type="match status" value="1"/>
</dbReference>
<feature type="signal peptide" evidence="5">
    <location>
        <begin position="1"/>
        <end position="19"/>
    </location>
</feature>
<proteinExistence type="inferred from homology"/>
<dbReference type="SUPFAM" id="SSF49899">
    <property type="entry name" value="Concanavalin A-like lectins/glucanases"/>
    <property type="match status" value="1"/>
</dbReference>
<evidence type="ECO:0000256" key="5">
    <source>
        <dbReference type="SAM" id="SignalP"/>
    </source>
</evidence>
<dbReference type="GO" id="GO:0004553">
    <property type="term" value="F:hydrolase activity, hydrolyzing O-glycosyl compounds"/>
    <property type="evidence" value="ECO:0007669"/>
    <property type="project" value="InterPro"/>
</dbReference>
<evidence type="ECO:0000256" key="3">
    <source>
        <dbReference type="ARBA" id="ARBA00023295"/>
    </source>
</evidence>
<evidence type="ECO:0000259" key="6">
    <source>
        <dbReference type="PROSITE" id="PS51762"/>
    </source>
</evidence>
<protein>
    <submittedName>
        <fullName evidence="7">Family 16 glycosylhydrolase</fullName>
    </submittedName>
</protein>
<dbReference type="InterPro" id="IPR008264">
    <property type="entry name" value="Beta_glucanase"/>
</dbReference>
<dbReference type="InterPro" id="IPR013320">
    <property type="entry name" value="ConA-like_dom_sf"/>
</dbReference>
<keyword evidence="8" id="KW-1185">Reference proteome</keyword>
<dbReference type="PANTHER" id="PTHR10963:SF55">
    <property type="entry name" value="GLYCOSIDE HYDROLASE FAMILY 16 PROTEIN"/>
    <property type="match status" value="1"/>
</dbReference>
<keyword evidence="2 7" id="KW-0378">Hydrolase</keyword>
<reference evidence="7 8" key="1">
    <citation type="submission" date="2019-08" db="EMBL/GenBank/DDBJ databases">
        <authorList>
            <person name="Seo Y.L."/>
        </authorList>
    </citation>
    <scope>NUCLEOTIDE SEQUENCE [LARGE SCALE GENOMIC DNA]</scope>
    <source>
        <strain evidence="7 8">MaA-C15</strain>
    </source>
</reference>
<dbReference type="Proteomes" id="UP000323258">
    <property type="component" value="Unassembled WGS sequence"/>
</dbReference>
<gene>
    <name evidence="7" type="ORF">FY036_17835</name>
</gene>
<name>A0A5D4GQY1_9HYPH</name>
<dbReference type="OrthoDB" id="9809583at2"/>
<organism evidence="7 8">
    <name type="scientific">Neoaquamicrobium microcysteis</name>
    <dbReference type="NCBI Taxonomy" id="2682781"/>
    <lineage>
        <taxon>Bacteria</taxon>
        <taxon>Pseudomonadati</taxon>
        <taxon>Pseudomonadota</taxon>
        <taxon>Alphaproteobacteria</taxon>
        <taxon>Hyphomicrobiales</taxon>
        <taxon>Phyllobacteriaceae</taxon>
        <taxon>Neoaquamicrobium</taxon>
    </lineage>
</organism>
<dbReference type="InterPro" id="IPR000757">
    <property type="entry name" value="Beta-glucanase-like"/>
</dbReference>
<sequence length="262" mass="29503">MFHQAVARFFKSSFFAALAAVASAVDAGAQTNVSFVDDFNRFDLGRWYVADGWANGDWQNCTWSKRQIALSEGVLSLSFEKRPYGLRNYVCGEIQTHHSFHYGTYEARMKTDTGSGINAAFFTYIGPVHNKPHDEIDFEVLTKDTSTVSVNTYVSGQPKNGGVVPVEGGTDAGFNDYAFVWEPDRLRWYVNGELMHEAENTAELPTNAQKIYFSIWGTETLNDWMGPFEDPGRKLFLYLDRVAFTVLGEECQFPESIVCTLD</sequence>
<keyword evidence="5" id="KW-0732">Signal</keyword>
<dbReference type="Pfam" id="PF00722">
    <property type="entry name" value="Glyco_hydro_16"/>
    <property type="match status" value="1"/>
</dbReference>
<evidence type="ECO:0000256" key="2">
    <source>
        <dbReference type="ARBA" id="ARBA00022801"/>
    </source>
</evidence>
<keyword evidence="3" id="KW-0326">Glycosidase</keyword>
<dbReference type="InterPro" id="IPR050546">
    <property type="entry name" value="Glycosyl_Hydrlase_16"/>
</dbReference>
<evidence type="ECO:0000256" key="4">
    <source>
        <dbReference type="PIRSR" id="PIRSR608264-1"/>
    </source>
</evidence>
<dbReference type="AlphaFoldDB" id="A0A5D4GQY1"/>
<comment type="similarity">
    <text evidence="1">Belongs to the glycosyl hydrolase 16 family.</text>
</comment>
<feature type="chain" id="PRO_5022959850" evidence="5">
    <location>
        <begin position="20"/>
        <end position="262"/>
    </location>
</feature>
<reference evidence="7 8" key="2">
    <citation type="submission" date="2019-09" db="EMBL/GenBank/DDBJ databases">
        <title>Mesorhizobium sp. MaA-C15 isolated from Microcystis aeruginosa.</title>
        <authorList>
            <person name="Jeong S.E."/>
            <person name="Jin H.M."/>
            <person name="Jeon C.O."/>
        </authorList>
    </citation>
    <scope>NUCLEOTIDE SEQUENCE [LARGE SCALE GENOMIC DNA]</scope>
    <source>
        <strain evidence="7 8">MaA-C15</strain>
    </source>
</reference>
<evidence type="ECO:0000313" key="8">
    <source>
        <dbReference type="Proteomes" id="UP000323258"/>
    </source>
</evidence>
<accession>A0A5D4GQY1</accession>
<evidence type="ECO:0000256" key="1">
    <source>
        <dbReference type="ARBA" id="ARBA00006865"/>
    </source>
</evidence>
<feature type="active site" description="Nucleophile" evidence="4">
    <location>
        <position position="135"/>
    </location>
</feature>
<feature type="active site" description="Proton donor" evidence="4">
    <location>
        <position position="139"/>
    </location>
</feature>
<dbReference type="PRINTS" id="PR00737">
    <property type="entry name" value="GLHYDRLASE16"/>
</dbReference>
<dbReference type="EMBL" id="VSZS01000066">
    <property type="protein sequence ID" value="TYR30574.1"/>
    <property type="molecule type" value="Genomic_DNA"/>
</dbReference>
<comment type="caution">
    <text evidence="7">The sequence shown here is derived from an EMBL/GenBank/DDBJ whole genome shotgun (WGS) entry which is preliminary data.</text>
</comment>
<dbReference type="GO" id="GO:0005975">
    <property type="term" value="P:carbohydrate metabolic process"/>
    <property type="evidence" value="ECO:0007669"/>
    <property type="project" value="InterPro"/>
</dbReference>
<evidence type="ECO:0000313" key="7">
    <source>
        <dbReference type="EMBL" id="TYR30574.1"/>
    </source>
</evidence>
<feature type="domain" description="GH16" evidence="6">
    <location>
        <begin position="25"/>
        <end position="250"/>
    </location>
</feature>
<dbReference type="PROSITE" id="PS51762">
    <property type="entry name" value="GH16_2"/>
    <property type="match status" value="1"/>
</dbReference>
<dbReference type="RefSeq" id="WP_148916110.1">
    <property type="nucleotide sequence ID" value="NZ_VSZS01000066.1"/>
</dbReference>